<dbReference type="SUPFAM" id="SSF53955">
    <property type="entry name" value="Lysozyme-like"/>
    <property type="match status" value="1"/>
</dbReference>
<evidence type="ECO:0000259" key="1">
    <source>
        <dbReference type="Pfam" id="PF00182"/>
    </source>
</evidence>
<dbReference type="Pfam" id="PF00182">
    <property type="entry name" value="Glyco_hydro_19"/>
    <property type="match status" value="1"/>
</dbReference>
<dbReference type="PROSITE" id="PS00018">
    <property type="entry name" value="EF_HAND_1"/>
    <property type="match status" value="1"/>
</dbReference>
<dbReference type="PANTHER" id="PTHR34408">
    <property type="entry name" value="FAMILY PROTEIN, PUTATIVE-RELATED"/>
    <property type="match status" value="1"/>
</dbReference>
<dbReference type="EMBL" id="CCAE010000010">
    <property type="protein sequence ID" value="CDN87333.1"/>
    <property type="molecule type" value="Genomic_DNA"/>
</dbReference>
<keyword evidence="3" id="KW-1185">Reference proteome</keyword>
<sequence length="217" mass="23901">MKLVADLIDLGVTPTQARAFAEPLHAAMALHHILTPQRRAAFLAHAVIETARLSSLEENLRYSDPERIARIFRTGFDLDGDRVVDPEEIEFAKGFVRQPEKLANRAYANRNGNGDEASGDGWRYRGRGIFQLTGRANYRDASVGVGLGAVYLHKPELVAQPTDACVTAAWYWVTRGCNQMIDAGDFAATTRAINGKAMLHHAERLALFEEGLQVLAA</sequence>
<dbReference type="GO" id="GO:0004568">
    <property type="term" value="F:chitinase activity"/>
    <property type="evidence" value="ECO:0007669"/>
    <property type="project" value="InterPro"/>
</dbReference>
<accession>A0A1L1PH70</accession>
<dbReference type="GO" id="GO:0016998">
    <property type="term" value="P:cell wall macromolecule catabolic process"/>
    <property type="evidence" value="ECO:0007669"/>
    <property type="project" value="InterPro"/>
</dbReference>
<dbReference type="AlphaFoldDB" id="A0A1L1PH70"/>
<dbReference type="GO" id="GO:0006032">
    <property type="term" value="P:chitin catabolic process"/>
    <property type="evidence" value="ECO:0007669"/>
    <property type="project" value="InterPro"/>
</dbReference>
<protein>
    <submittedName>
        <fullName evidence="2">Putative lysozyme</fullName>
    </submittedName>
</protein>
<organism evidence="2 3">
    <name type="scientific">Hydrogenophaga intermedia</name>
    <dbReference type="NCBI Taxonomy" id="65786"/>
    <lineage>
        <taxon>Bacteria</taxon>
        <taxon>Pseudomonadati</taxon>
        <taxon>Pseudomonadota</taxon>
        <taxon>Betaproteobacteria</taxon>
        <taxon>Burkholderiales</taxon>
        <taxon>Comamonadaceae</taxon>
        <taxon>Hydrogenophaga</taxon>
    </lineage>
</organism>
<dbReference type="InterPro" id="IPR023346">
    <property type="entry name" value="Lysozyme-like_dom_sf"/>
</dbReference>
<dbReference type="InterPro" id="IPR000726">
    <property type="entry name" value="Glyco_hydro_19_cat"/>
</dbReference>
<reference evidence="3" key="2">
    <citation type="submission" date="2014-11" db="EMBL/GenBank/DDBJ databases">
        <title>Draft genome sequence of Hydrogenophaga intermedia S1.</title>
        <authorList>
            <person name="Gan H.M."/>
            <person name="Chew T.H."/>
            <person name="Stolz A."/>
        </authorList>
    </citation>
    <scope>NUCLEOTIDE SEQUENCE [LARGE SCALE GENOMIC DNA]</scope>
    <source>
        <strain evidence="3">S1</strain>
    </source>
</reference>
<evidence type="ECO:0000313" key="3">
    <source>
        <dbReference type="Proteomes" id="UP000028878"/>
    </source>
</evidence>
<name>A0A1L1PH70_HYDIT</name>
<proteinExistence type="predicted"/>
<dbReference type="InterPro" id="IPR018247">
    <property type="entry name" value="EF_Hand_1_Ca_BS"/>
</dbReference>
<gene>
    <name evidence="2" type="ORF">BN948_01753</name>
</gene>
<dbReference type="PANTHER" id="PTHR34408:SF1">
    <property type="entry name" value="GLYCOSYL HYDROLASE FAMILY 19 DOMAIN-CONTAINING PROTEIN HI_1415"/>
    <property type="match status" value="1"/>
</dbReference>
<feature type="domain" description="Glycoside hydrolase family 19 catalytic" evidence="1">
    <location>
        <begin position="74"/>
        <end position="176"/>
    </location>
</feature>
<dbReference type="InterPro" id="IPR052354">
    <property type="entry name" value="Cell_Wall_Dynamics_Protein"/>
</dbReference>
<evidence type="ECO:0000313" key="2">
    <source>
        <dbReference type="EMBL" id="CDN87333.1"/>
    </source>
</evidence>
<dbReference type="Proteomes" id="UP000028878">
    <property type="component" value="Unassembled WGS sequence"/>
</dbReference>
<reference evidence="3" key="1">
    <citation type="submission" date="2014-02" db="EMBL/GenBank/DDBJ databases">
        <authorList>
            <person name="Gan H."/>
        </authorList>
    </citation>
    <scope>NUCLEOTIDE SEQUENCE [LARGE SCALE GENOMIC DNA]</scope>
    <source>
        <strain evidence="3">S1</strain>
    </source>
</reference>
<dbReference type="RefSeq" id="WP_035621203.1">
    <property type="nucleotide sequence ID" value="NZ_CCAE010000010.1"/>
</dbReference>
<dbReference type="Gene3D" id="1.10.530.10">
    <property type="match status" value="1"/>
</dbReference>